<dbReference type="Pfam" id="PF05065">
    <property type="entry name" value="Phage_capsid"/>
    <property type="match status" value="1"/>
</dbReference>
<dbReference type="EMBL" id="RJPI01000002">
    <property type="protein sequence ID" value="RSJ65571.1"/>
    <property type="molecule type" value="Genomic_DNA"/>
</dbReference>
<dbReference type="Gene3D" id="3.30.2400.10">
    <property type="entry name" value="Major capsid protein gp5"/>
    <property type="match status" value="1"/>
</dbReference>
<sequence length="383" mass="42935">MTMRLKGQTKNEYMQAREAFMNAVKTNAPQDQQTKLYGDMLDKMQEHMIEEAKTASYSGDGFTSQPNTLKGNEMVFFNEFDKNIPKGVEKLLPEETIDRIFEDIKSEHPLLEKIGLKNLGIRLNFLTSERSGGAVWGKVFGEIKGQLKASFGSKQEIQHKLTAFIVIPKDFKELGPIWIENFVRTQLTEAFAVALEEAFLNGDGDNKPLGLTRQLTGVAQGSNITYPKKEKQALKLTFENPKETVNQVSEIFKFHSVKADGVSFVDTTNKIVLVVNSEEIWEIEKKLINFTDSAAYNKAVPLNLQIIPSISQEKGKATSFIQGRYDAVVGGGINLQRYQDTLALEDMDLYVAKQFAYGKAHDEKSAAIWELDFSKNQEPGIGG</sequence>
<dbReference type="Proteomes" id="UP000280648">
    <property type="component" value="Unassembled WGS sequence"/>
</dbReference>
<accession>A0A3R9LFL2</accession>
<dbReference type="AlphaFoldDB" id="A0A3R9LFL2"/>
<evidence type="ECO:0000313" key="4">
    <source>
        <dbReference type="Proteomes" id="UP000280648"/>
    </source>
</evidence>
<gene>
    <name evidence="3" type="ORF">D8803_01715</name>
</gene>
<dbReference type="NCBIfam" id="TIGR01554">
    <property type="entry name" value="major_cap_HK97"/>
    <property type="match status" value="1"/>
</dbReference>
<name>A0A3R9LFL2_STROR</name>
<protein>
    <submittedName>
        <fullName evidence="3">Phage capsid family protein</fullName>
    </submittedName>
</protein>
<reference evidence="3 4" key="1">
    <citation type="submission" date="2018-11" db="EMBL/GenBank/DDBJ databases">
        <title>Species Designations Belie Phenotypic and Genotypic Heterogeneity in Oral Streptococci.</title>
        <authorList>
            <person name="Velsko I."/>
        </authorList>
    </citation>
    <scope>NUCLEOTIDE SEQUENCE [LARGE SCALE GENOMIC DNA]</scope>
    <source>
        <strain evidence="3 4">BCC26</strain>
    </source>
</reference>
<proteinExistence type="predicted"/>
<evidence type="ECO:0000256" key="1">
    <source>
        <dbReference type="ARBA" id="ARBA00004328"/>
    </source>
</evidence>
<organism evidence="3 4">
    <name type="scientific">Streptococcus oralis</name>
    <dbReference type="NCBI Taxonomy" id="1303"/>
    <lineage>
        <taxon>Bacteria</taxon>
        <taxon>Bacillati</taxon>
        <taxon>Bacillota</taxon>
        <taxon>Bacilli</taxon>
        <taxon>Lactobacillales</taxon>
        <taxon>Streptococcaceae</taxon>
        <taxon>Streptococcus</taxon>
    </lineage>
</organism>
<dbReference type="RefSeq" id="WP_223805038.1">
    <property type="nucleotide sequence ID" value="NZ_RJPI01000002.1"/>
</dbReference>
<comment type="caution">
    <text evidence="3">The sequence shown here is derived from an EMBL/GenBank/DDBJ whole genome shotgun (WGS) entry which is preliminary data.</text>
</comment>
<dbReference type="InterPro" id="IPR054612">
    <property type="entry name" value="Phage_capsid-like_C"/>
</dbReference>
<feature type="domain" description="Phage capsid-like C-terminal" evidence="2">
    <location>
        <begin position="91"/>
        <end position="225"/>
    </location>
</feature>
<comment type="subcellular location">
    <subcellularLocation>
        <location evidence="1">Virion</location>
    </subcellularLocation>
</comment>
<dbReference type="InterPro" id="IPR024455">
    <property type="entry name" value="Phage_capsid"/>
</dbReference>
<evidence type="ECO:0000259" key="2">
    <source>
        <dbReference type="Pfam" id="PF05065"/>
    </source>
</evidence>
<evidence type="ECO:0000313" key="3">
    <source>
        <dbReference type="EMBL" id="RSJ65571.1"/>
    </source>
</evidence>
<dbReference type="SUPFAM" id="SSF56563">
    <property type="entry name" value="Major capsid protein gp5"/>
    <property type="match status" value="1"/>
</dbReference>